<dbReference type="EMBL" id="DXGI01000101">
    <property type="protein sequence ID" value="HIW78052.1"/>
    <property type="molecule type" value="Genomic_DNA"/>
</dbReference>
<sequence>MNQSGLYLPVSDDTPCRDSRKAEILAALKAQQAGLTDLYSEWCAFTGETRQKASELERKYHRLTGGLYPALLDAVTPRRNLSRDHLSGTLQGLSYDSRTWLDEGLSRMRTALLMAKQASRLLEDFIERQEEAEGVRHE</sequence>
<evidence type="ECO:0000313" key="2">
    <source>
        <dbReference type="Proteomes" id="UP000824264"/>
    </source>
</evidence>
<gene>
    <name evidence="1" type="ORF">H9874_02760</name>
</gene>
<comment type="caution">
    <text evidence="1">The sequence shown here is derived from an EMBL/GenBank/DDBJ whole genome shotgun (WGS) entry which is preliminary data.</text>
</comment>
<dbReference type="AlphaFoldDB" id="A0A9D1R0V9"/>
<dbReference type="Proteomes" id="UP000824264">
    <property type="component" value="Unassembled WGS sequence"/>
</dbReference>
<reference evidence="1" key="1">
    <citation type="journal article" date="2021" name="PeerJ">
        <title>Extensive microbial diversity within the chicken gut microbiome revealed by metagenomics and culture.</title>
        <authorList>
            <person name="Gilroy R."/>
            <person name="Ravi A."/>
            <person name="Getino M."/>
            <person name="Pursley I."/>
            <person name="Horton D.L."/>
            <person name="Alikhan N.F."/>
            <person name="Baker D."/>
            <person name="Gharbi K."/>
            <person name="Hall N."/>
            <person name="Watson M."/>
            <person name="Adriaenssens E.M."/>
            <person name="Foster-Nyarko E."/>
            <person name="Jarju S."/>
            <person name="Secka A."/>
            <person name="Antonio M."/>
            <person name="Oren A."/>
            <person name="Chaudhuri R.R."/>
            <person name="La Ragione R."/>
            <person name="Hildebrand F."/>
            <person name="Pallen M.J."/>
        </authorList>
    </citation>
    <scope>NUCLEOTIDE SEQUENCE</scope>
    <source>
        <strain evidence="1">ChiSxjej5B17-1746</strain>
    </source>
</reference>
<name>A0A9D1R0V9_9BACT</name>
<reference evidence="1" key="2">
    <citation type="submission" date="2021-04" db="EMBL/GenBank/DDBJ databases">
        <authorList>
            <person name="Gilroy R."/>
        </authorList>
    </citation>
    <scope>NUCLEOTIDE SEQUENCE</scope>
    <source>
        <strain evidence="1">ChiSxjej5B17-1746</strain>
    </source>
</reference>
<accession>A0A9D1R0V9</accession>
<proteinExistence type="predicted"/>
<protein>
    <submittedName>
        <fullName evidence="1">Uncharacterized protein</fullName>
    </submittedName>
</protein>
<evidence type="ECO:0000313" key="1">
    <source>
        <dbReference type="EMBL" id="HIW78052.1"/>
    </source>
</evidence>
<organism evidence="1 2">
    <name type="scientific">Candidatus Bilophila faecipullorum</name>
    <dbReference type="NCBI Taxonomy" id="2838482"/>
    <lineage>
        <taxon>Bacteria</taxon>
        <taxon>Pseudomonadati</taxon>
        <taxon>Thermodesulfobacteriota</taxon>
        <taxon>Desulfovibrionia</taxon>
        <taxon>Desulfovibrionales</taxon>
        <taxon>Desulfovibrionaceae</taxon>
        <taxon>Bilophila</taxon>
    </lineage>
</organism>